<dbReference type="GO" id="GO:0000049">
    <property type="term" value="F:tRNA binding"/>
    <property type="evidence" value="ECO:0007669"/>
    <property type="project" value="UniProtKB-UniRule"/>
</dbReference>
<evidence type="ECO:0000256" key="13">
    <source>
        <dbReference type="ARBA" id="ARBA00022917"/>
    </source>
</evidence>
<keyword evidence="6 16" id="KW-0820">tRNA-binding</keyword>
<comment type="caution">
    <text evidence="18">The sequence shown here is derived from an EMBL/GenBank/DDBJ whole genome shotgun (WGS) entry which is preliminary data.</text>
</comment>
<evidence type="ECO:0000256" key="16">
    <source>
        <dbReference type="HAMAP-Rule" id="MF_00098"/>
    </source>
</evidence>
<dbReference type="NCBIfam" id="NF001100">
    <property type="entry name" value="PRK00133.1"/>
    <property type="match status" value="1"/>
</dbReference>
<keyword evidence="14 16" id="KW-0030">Aminoacyl-tRNA synthetase</keyword>
<dbReference type="GO" id="GO:0006431">
    <property type="term" value="P:methionyl-tRNA aminoacylation"/>
    <property type="evidence" value="ECO:0007669"/>
    <property type="project" value="UniProtKB-UniRule"/>
</dbReference>
<comment type="function">
    <text evidence="1 16">Is required not only for elongation of protein synthesis but also for the initiation of all mRNA translation through initiator tRNA(fMet) aminoacylation.</text>
</comment>
<dbReference type="HAMAP" id="MF_00098">
    <property type="entry name" value="Met_tRNA_synth_type1"/>
    <property type="match status" value="1"/>
</dbReference>
<dbReference type="Pfam" id="PF19303">
    <property type="entry name" value="Anticodon_3"/>
    <property type="match status" value="1"/>
</dbReference>
<evidence type="ECO:0000259" key="17">
    <source>
        <dbReference type="PROSITE" id="PS50886"/>
    </source>
</evidence>
<comment type="cofactor">
    <cofactor evidence="16">
        <name>Zn(2+)</name>
        <dbReference type="ChEBI" id="CHEBI:29105"/>
    </cofactor>
    <text evidence="16">Binds 1 zinc ion per subunit.</text>
</comment>
<feature type="short sequence motif" description="'KMSKS' region" evidence="16">
    <location>
        <begin position="335"/>
        <end position="339"/>
    </location>
</feature>
<dbReference type="SUPFAM" id="SSF50249">
    <property type="entry name" value="Nucleic acid-binding proteins"/>
    <property type="match status" value="1"/>
</dbReference>
<comment type="subcellular location">
    <subcellularLocation>
        <location evidence="2 16">Cytoplasm</location>
    </subcellularLocation>
</comment>
<keyword evidence="7 16" id="KW-0436">Ligase</keyword>
<name>A0A1M3L591_9BACT</name>
<dbReference type="InterPro" id="IPR033911">
    <property type="entry name" value="MetRS_core"/>
</dbReference>
<keyword evidence="10 16" id="KW-0862">Zinc</keyword>
<dbReference type="NCBIfam" id="TIGR00399">
    <property type="entry name" value="metG_C_term"/>
    <property type="match status" value="1"/>
</dbReference>
<keyword evidence="9 16" id="KW-0547">Nucleotide-binding</keyword>
<dbReference type="EMBL" id="MKVH01000003">
    <property type="protein sequence ID" value="OJX60728.1"/>
    <property type="molecule type" value="Genomic_DNA"/>
</dbReference>
<feature type="binding site" evidence="16">
    <location>
        <position position="338"/>
    </location>
    <ligand>
        <name>ATP</name>
        <dbReference type="ChEBI" id="CHEBI:30616"/>
    </ligand>
</feature>
<evidence type="ECO:0000256" key="15">
    <source>
        <dbReference type="ARBA" id="ARBA00047364"/>
    </source>
</evidence>
<dbReference type="FunFam" id="2.40.50.140:FF:000042">
    <property type="entry name" value="Methionine--tRNA ligase"/>
    <property type="match status" value="1"/>
</dbReference>
<dbReference type="CDD" id="cd07957">
    <property type="entry name" value="Anticodon_Ia_Met"/>
    <property type="match status" value="1"/>
</dbReference>
<organism evidence="18 19">
    <name type="scientific">Candidatus Kapaibacterium thiocyanatum</name>
    <dbReference type="NCBI Taxonomy" id="1895771"/>
    <lineage>
        <taxon>Bacteria</taxon>
        <taxon>Pseudomonadati</taxon>
        <taxon>Candidatus Kapaibacteriota</taxon>
        <taxon>Candidatus Kapaibacteriia</taxon>
        <taxon>Candidatus Kapaibacteriales</taxon>
        <taxon>Candidatus Kapaibacteriaceae</taxon>
        <taxon>Candidatus Kapaibacterium</taxon>
    </lineage>
</organism>
<evidence type="ECO:0000256" key="9">
    <source>
        <dbReference type="ARBA" id="ARBA00022741"/>
    </source>
</evidence>
<accession>A0A1M3L591</accession>
<dbReference type="InterPro" id="IPR004495">
    <property type="entry name" value="Met-tRNA-synth_bsu_C"/>
</dbReference>
<evidence type="ECO:0000256" key="1">
    <source>
        <dbReference type="ARBA" id="ARBA00003314"/>
    </source>
</evidence>
<gene>
    <name evidence="16" type="primary">metG</name>
    <name evidence="18" type="ORF">BGO89_03925</name>
</gene>
<dbReference type="AlphaFoldDB" id="A0A1M3L591"/>
<evidence type="ECO:0000256" key="6">
    <source>
        <dbReference type="ARBA" id="ARBA00022555"/>
    </source>
</evidence>
<proteinExistence type="inferred from homology"/>
<dbReference type="FunFam" id="2.20.28.20:FF:000001">
    <property type="entry name" value="Methionine--tRNA ligase"/>
    <property type="match status" value="1"/>
</dbReference>
<dbReference type="NCBIfam" id="TIGR00398">
    <property type="entry name" value="metG"/>
    <property type="match status" value="1"/>
</dbReference>
<dbReference type="SUPFAM" id="SSF57770">
    <property type="entry name" value="Methionyl-tRNA synthetase (MetRS), Zn-domain"/>
    <property type="match status" value="1"/>
</dbReference>
<evidence type="ECO:0000256" key="11">
    <source>
        <dbReference type="ARBA" id="ARBA00022840"/>
    </source>
</evidence>
<evidence type="ECO:0000256" key="14">
    <source>
        <dbReference type="ARBA" id="ARBA00023146"/>
    </source>
</evidence>
<dbReference type="SUPFAM" id="SSF47323">
    <property type="entry name" value="Anticodon-binding domain of a subclass of class I aminoacyl-tRNA synthetases"/>
    <property type="match status" value="1"/>
</dbReference>
<dbReference type="Proteomes" id="UP000184233">
    <property type="component" value="Unassembled WGS sequence"/>
</dbReference>
<dbReference type="InterPro" id="IPR002547">
    <property type="entry name" value="tRNA-bd_dom"/>
</dbReference>
<dbReference type="InterPro" id="IPR029038">
    <property type="entry name" value="MetRS_Zn"/>
</dbReference>
<dbReference type="PRINTS" id="PR01041">
    <property type="entry name" value="TRNASYNTHMET"/>
</dbReference>
<evidence type="ECO:0000256" key="3">
    <source>
        <dbReference type="ARBA" id="ARBA00008258"/>
    </source>
</evidence>
<feature type="binding site" evidence="16">
    <location>
        <position position="159"/>
    </location>
    <ligand>
        <name>Zn(2+)</name>
        <dbReference type="ChEBI" id="CHEBI:29105"/>
    </ligand>
</feature>
<evidence type="ECO:0000256" key="12">
    <source>
        <dbReference type="ARBA" id="ARBA00022884"/>
    </source>
</evidence>
<sequence>MKRYLITSALPYASGITHLGNVVGSTLPADIYARYCRLRGRDTLCICGSDEHGVAITIAAEKEGLTPQQLIDKYHEANKAALANAGIAFDIYDRTSNPIHRETAREFFALWLDKGLLVEKDEDQFYDEQASIFLPDRYVEGICPNCGYDHARGDQCDNCGAYYNQLDLKNPRSLVSGNPPVVRKTRHWYFKLNEFQQWCEQYIEAHAGVWKDNVLQQSRSWLKQGLAERAATRDMQWGIPVPVSGAVGKVIYVWFEAVLGYISATKQWALDQGRPDDWKRWWCDADTTYTAFLGKDNIVFHTIIFPILLSTRADERYILPEQVPANEFLNLEGQKFSKSRNWAIDLVQYQRDFPEPQHVDILRYVLTMNMPETKDSDFTWKDYQARANNELASILGNYVNRVVQFAHKNFDGAVPPIPEGVVYGEHEHALMKAIDEGLKAVAANYDQFRFRDAATESMNIARAANKYFNDKAPWKSVKSDAADCALAMNVCLQVVHTLGVVFAPILPVTATTIQHLLRVGANSGAPGQGTVGTDIWMASATPALAAGHRLAEPSILFTRVEDDVVKVQIELLGGTSAAQPAESAATSALTASATPAVADPSMITIDDFKKVHLRTGRVLTAERIPKSDKLLKLQVDLGTERRQILAGIAKHYEPEALVGRIIVVVANLKPAKLMGMESQGMVLAASNADGTLALVTPSSDAIEAGAEVR</sequence>
<dbReference type="CDD" id="cd00814">
    <property type="entry name" value="MetRS_core"/>
    <property type="match status" value="1"/>
</dbReference>
<comment type="similarity">
    <text evidence="3 16">Belongs to the class-I aminoacyl-tRNA synthetase family. MetG type 1 subfamily.</text>
</comment>
<dbReference type="GO" id="GO:0046872">
    <property type="term" value="F:metal ion binding"/>
    <property type="evidence" value="ECO:0007669"/>
    <property type="project" value="UniProtKB-KW"/>
</dbReference>
<feature type="short sequence motif" description="'HIGH' region" evidence="16">
    <location>
        <begin position="11"/>
        <end position="21"/>
    </location>
</feature>
<dbReference type="InterPro" id="IPR009080">
    <property type="entry name" value="tRNAsynth_Ia_anticodon-bd"/>
</dbReference>
<dbReference type="PANTHER" id="PTHR45765">
    <property type="entry name" value="METHIONINE--TRNA LIGASE"/>
    <property type="match status" value="1"/>
</dbReference>
<dbReference type="EC" id="6.1.1.10" evidence="16"/>
<evidence type="ECO:0000313" key="19">
    <source>
        <dbReference type="Proteomes" id="UP000184233"/>
    </source>
</evidence>
<feature type="domain" description="TRNA-binding" evidence="17">
    <location>
        <begin position="607"/>
        <end position="709"/>
    </location>
</feature>
<evidence type="ECO:0000256" key="4">
    <source>
        <dbReference type="ARBA" id="ARBA00011738"/>
    </source>
</evidence>
<evidence type="ECO:0000313" key="18">
    <source>
        <dbReference type="EMBL" id="OJX60728.1"/>
    </source>
</evidence>
<comment type="subunit">
    <text evidence="4 16">Homodimer.</text>
</comment>
<keyword evidence="8 16" id="KW-0479">Metal-binding</keyword>
<dbReference type="Pfam" id="PF09334">
    <property type="entry name" value="tRNA-synt_1g"/>
    <property type="match status" value="1"/>
</dbReference>
<dbReference type="GO" id="GO:0005829">
    <property type="term" value="C:cytosol"/>
    <property type="evidence" value="ECO:0007669"/>
    <property type="project" value="TreeGrafter"/>
</dbReference>
<keyword evidence="13 16" id="KW-0648">Protein biosynthesis</keyword>
<keyword evidence="12 16" id="KW-0694">RNA-binding</keyword>
<reference evidence="18 19" key="1">
    <citation type="submission" date="2016-09" db="EMBL/GenBank/DDBJ databases">
        <title>Genome-resolved meta-omics ties microbial dynamics to process performance in biotechnology for thiocyanate degradation.</title>
        <authorList>
            <person name="Kantor R.S."/>
            <person name="Huddy R.J."/>
            <person name="Iyer R."/>
            <person name="Thomas B.C."/>
            <person name="Brown C.T."/>
            <person name="Anantharaman K."/>
            <person name="Tringe S."/>
            <person name="Hettich R.L."/>
            <person name="Harrison S.T."/>
            <person name="Banfield J.F."/>
        </authorList>
    </citation>
    <scope>NUCLEOTIDE SEQUENCE [LARGE SCALE GENOMIC DNA]</scope>
    <source>
        <strain evidence="18">59-99</strain>
    </source>
</reference>
<dbReference type="GO" id="GO:0005524">
    <property type="term" value="F:ATP binding"/>
    <property type="evidence" value="ECO:0007669"/>
    <property type="project" value="UniProtKB-UniRule"/>
</dbReference>
<dbReference type="Gene3D" id="2.40.50.140">
    <property type="entry name" value="Nucleic acid-binding proteins"/>
    <property type="match status" value="1"/>
</dbReference>
<dbReference type="GO" id="GO:0004825">
    <property type="term" value="F:methionine-tRNA ligase activity"/>
    <property type="evidence" value="ECO:0007669"/>
    <property type="project" value="UniProtKB-UniRule"/>
</dbReference>
<evidence type="ECO:0000256" key="5">
    <source>
        <dbReference type="ARBA" id="ARBA00022490"/>
    </source>
</evidence>
<dbReference type="InterPro" id="IPR041872">
    <property type="entry name" value="Anticodon_Met"/>
</dbReference>
<protein>
    <recommendedName>
        <fullName evidence="16">Methionine--tRNA ligase</fullName>
        <ecNumber evidence="16">6.1.1.10</ecNumber>
    </recommendedName>
    <alternativeName>
        <fullName evidence="16">Methionyl-tRNA synthetase</fullName>
        <shortName evidence="16">MetRS</shortName>
    </alternativeName>
</protein>
<evidence type="ECO:0000256" key="8">
    <source>
        <dbReference type="ARBA" id="ARBA00022723"/>
    </source>
</evidence>
<evidence type="ECO:0000256" key="7">
    <source>
        <dbReference type="ARBA" id="ARBA00022598"/>
    </source>
</evidence>
<comment type="catalytic activity">
    <reaction evidence="15 16">
        <text>tRNA(Met) + L-methionine + ATP = L-methionyl-tRNA(Met) + AMP + diphosphate</text>
        <dbReference type="Rhea" id="RHEA:13481"/>
        <dbReference type="Rhea" id="RHEA-COMP:9667"/>
        <dbReference type="Rhea" id="RHEA-COMP:9698"/>
        <dbReference type="ChEBI" id="CHEBI:30616"/>
        <dbReference type="ChEBI" id="CHEBI:33019"/>
        <dbReference type="ChEBI" id="CHEBI:57844"/>
        <dbReference type="ChEBI" id="CHEBI:78442"/>
        <dbReference type="ChEBI" id="CHEBI:78530"/>
        <dbReference type="ChEBI" id="CHEBI:456215"/>
        <dbReference type="EC" id="6.1.1.10"/>
    </reaction>
</comment>
<feature type="binding site" evidence="16">
    <location>
        <position position="146"/>
    </location>
    <ligand>
        <name>Zn(2+)</name>
        <dbReference type="ChEBI" id="CHEBI:29105"/>
    </ligand>
</feature>
<dbReference type="InterPro" id="IPR015413">
    <property type="entry name" value="Methionyl/Leucyl_tRNA_Synth"/>
</dbReference>
<evidence type="ECO:0000256" key="2">
    <source>
        <dbReference type="ARBA" id="ARBA00004496"/>
    </source>
</evidence>
<dbReference type="InterPro" id="IPR014729">
    <property type="entry name" value="Rossmann-like_a/b/a_fold"/>
</dbReference>
<dbReference type="Gene3D" id="3.40.50.620">
    <property type="entry name" value="HUPs"/>
    <property type="match status" value="1"/>
</dbReference>
<dbReference type="PANTHER" id="PTHR45765:SF1">
    <property type="entry name" value="METHIONINE--TRNA LIGASE, CYTOPLASMIC"/>
    <property type="match status" value="1"/>
</dbReference>
<dbReference type="CDD" id="cd02800">
    <property type="entry name" value="tRNA_bind_EcMetRS_like"/>
    <property type="match status" value="1"/>
</dbReference>
<dbReference type="SUPFAM" id="SSF52374">
    <property type="entry name" value="Nucleotidylyl transferase"/>
    <property type="match status" value="1"/>
</dbReference>
<evidence type="ECO:0000256" key="10">
    <source>
        <dbReference type="ARBA" id="ARBA00022833"/>
    </source>
</evidence>
<dbReference type="Gene3D" id="2.20.28.20">
    <property type="entry name" value="Methionyl-tRNA synthetase, Zn-domain"/>
    <property type="match status" value="1"/>
</dbReference>
<dbReference type="InterPro" id="IPR023458">
    <property type="entry name" value="Met-tRNA_ligase_1"/>
</dbReference>
<dbReference type="PROSITE" id="PS50886">
    <property type="entry name" value="TRBD"/>
    <property type="match status" value="1"/>
</dbReference>
<keyword evidence="5 16" id="KW-0963">Cytoplasm</keyword>
<dbReference type="STRING" id="1895771.BGO89_03925"/>
<keyword evidence="11 16" id="KW-0067">ATP-binding</keyword>
<dbReference type="Pfam" id="PF01588">
    <property type="entry name" value="tRNA_bind"/>
    <property type="match status" value="1"/>
</dbReference>
<feature type="binding site" evidence="16">
    <location>
        <position position="156"/>
    </location>
    <ligand>
        <name>Zn(2+)</name>
        <dbReference type="ChEBI" id="CHEBI:29105"/>
    </ligand>
</feature>
<dbReference type="InterPro" id="IPR014758">
    <property type="entry name" value="Met-tRNA_synth"/>
</dbReference>
<dbReference type="InterPro" id="IPR012340">
    <property type="entry name" value="NA-bd_OB-fold"/>
</dbReference>
<dbReference type="Gene3D" id="1.10.730.10">
    <property type="entry name" value="Isoleucyl-tRNA Synthetase, Domain 1"/>
    <property type="match status" value="1"/>
</dbReference>
<feature type="binding site" evidence="16">
    <location>
        <position position="143"/>
    </location>
    <ligand>
        <name>Zn(2+)</name>
        <dbReference type="ChEBI" id="CHEBI:29105"/>
    </ligand>
</feature>